<evidence type="ECO:0000256" key="1">
    <source>
        <dbReference type="SAM" id="MobiDB-lite"/>
    </source>
</evidence>
<feature type="region of interest" description="Disordered" evidence="1">
    <location>
        <begin position="46"/>
        <end position="129"/>
    </location>
</feature>
<evidence type="ECO:0000313" key="2">
    <source>
        <dbReference type="EMBL" id="GHI82276.1"/>
    </source>
</evidence>
<feature type="region of interest" description="Disordered" evidence="1">
    <location>
        <begin position="1"/>
        <end position="21"/>
    </location>
</feature>
<sequence length="129" mass="13659">MGAFDGELPFHEAESTPAGQALTTKGAARFGLGRPARDLVAVTHAARHHSQPPAASYLMQTRDRGFAPLRRGRFAGPKGPAKRPNGSPRRVPTGPPPGTVAAGNEGARVTEFKCSPRRPQRTPGRAHIP</sequence>
<dbReference type="Proteomes" id="UP000608522">
    <property type="component" value="Unassembled WGS sequence"/>
</dbReference>
<name>A0ABQ3TPE9_9ACTN</name>
<gene>
    <name evidence="2" type="ORF">Sspor_78370</name>
</gene>
<keyword evidence="3" id="KW-1185">Reference proteome</keyword>
<dbReference type="EMBL" id="BNED01000005">
    <property type="protein sequence ID" value="GHI82276.1"/>
    <property type="molecule type" value="Genomic_DNA"/>
</dbReference>
<evidence type="ECO:0000313" key="3">
    <source>
        <dbReference type="Proteomes" id="UP000608522"/>
    </source>
</evidence>
<accession>A0ABQ3TPE9</accession>
<protein>
    <submittedName>
        <fullName evidence="2">Uncharacterized protein</fullName>
    </submittedName>
</protein>
<reference evidence="3" key="1">
    <citation type="submission" date="2023-07" db="EMBL/GenBank/DDBJ databases">
        <title>Whole genome shotgun sequence of Streptomyces spororaveus NBRC 15456.</title>
        <authorList>
            <person name="Komaki H."/>
            <person name="Tamura T."/>
        </authorList>
    </citation>
    <scope>NUCLEOTIDE SEQUENCE [LARGE SCALE GENOMIC DNA]</scope>
    <source>
        <strain evidence="3">NBRC 15456</strain>
    </source>
</reference>
<proteinExistence type="predicted"/>
<organism evidence="2 3">
    <name type="scientific">Streptomyces spororaveus</name>
    <dbReference type="NCBI Taxonomy" id="284039"/>
    <lineage>
        <taxon>Bacteria</taxon>
        <taxon>Bacillati</taxon>
        <taxon>Actinomycetota</taxon>
        <taxon>Actinomycetes</taxon>
        <taxon>Kitasatosporales</taxon>
        <taxon>Streptomycetaceae</taxon>
        <taxon>Streptomyces</taxon>
    </lineage>
</organism>
<comment type="caution">
    <text evidence="2">The sequence shown here is derived from an EMBL/GenBank/DDBJ whole genome shotgun (WGS) entry which is preliminary data.</text>
</comment>